<proteinExistence type="predicted"/>
<feature type="coiled-coil region" evidence="1">
    <location>
        <begin position="28"/>
        <end position="62"/>
    </location>
</feature>
<dbReference type="EMBL" id="CAJEWN010000307">
    <property type="protein sequence ID" value="CAD2177914.1"/>
    <property type="molecule type" value="Genomic_DNA"/>
</dbReference>
<reference evidence="2 3" key="1">
    <citation type="submission" date="2020-08" db="EMBL/GenBank/DDBJ databases">
        <authorList>
            <person name="Koutsovoulos G."/>
            <person name="Danchin GJ E."/>
        </authorList>
    </citation>
    <scope>NUCLEOTIDE SEQUENCE [LARGE SCALE GENOMIC DNA]</scope>
</reference>
<evidence type="ECO:0000313" key="3">
    <source>
        <dbReference type="Proteomes" id="UP000580250"/>
    </source>
</evidence>
<sequence>MEEKKNSLFKDANEKRKDRYILMMDDFLEQMSKREEAKDREISLLRRQNQRLKNKIFELEAAQSVTVNKRTQKRGRRYNTRKK</sequence>
<name>A0A6V7VTL4_MELEN</name>
<comment type="caution">
    <text evidence="2">The sequence shown here is derived from an EMBL/GenBank/DDBJ whole genome shotgun (WGS) entry which is preliminary data.</text>
</comment>
<dbReference type="AlphaFoldDB" id="A0A6V7VTL4"/>
<gene>
    <name evidence="2" type="ORF">MENT_LOCUS29815</name>
</gene>
<accession>A0A6V7VTL4</accession>
<protein>
    <submittedName>
        <fullName evidence="2">Uncharacterized protein</fullName>
    </submittedName>
</protein>
<organism evidence="2 3">
    <name type="scientific">Meloidogyne enterolobii</name>
    <name type="common">Root-knot nematode worm</name>
    <name type="synonym">Meloidogyne mayaguensis</name>
    <dbReference type="NCBI Taxonomy" id="390850"/>
    <lineage>
        <taxon>Eukaryota</taxon>
        <taxon>Metazoa</taxon>
        <taxon>Ecdysozoa</taxon>
        <taxon>Nematoda</taxon>
        <taxon>Chromadorea</taxon>
        <taxon>Rhabditida</taxon>
        <taxon>Tylenchina</taxon>
        <taxon>Tylenchomorpha</taxon>
        <taxon>Tylenchoidea</taxon>
        <taxon>Meloidogynidae</taxon>
        <taxon>Meloidogyninae</taxon>
        <taxon>Meloidogyne</taxon>
    </lineage>
</organism>
<dbReference type="Proteomes" id="UP000580250">
    <property type="component" value="Unassembled WGS sequence"/>
</dbReference>
<evidence type="ECO:0000313" key="2">
    <source>
        <dbReference type="EMBL" id="CAD2177914.1"/>
    </source>
</evidence>
<keyword evidence="1" id="KW-0175">Coiled coil</keyword>
<evidence type="ECO:0000256" key="1">
    <source>
        <dbReference type="SAM" id="Coils"/>
    </source>
</evidence>